<evidence type="ECO:0000313" key="7">
    <source>
        <dbReference type="Proteomes" id="UP000008136"/>
    </source>
</evidence>
<reference evidence="6 7" key="1">
    <citation type="submission" date="2011-03" db="EMBL/GenBank/DDBJ databases">
        <title>The complete genome of Archaeoglobus veneficus SNP6.</title>
        <authorList>
            <consortium name="US DOE Joint Genome Institute (JGI-PGF)"/>
            <person name="Lucas S."/>
            <person name="Copeland A."/>
            <person name="Lapidus A."/>
            <person name="Bruce D."/>
            <person name="Goodwin L."/>
            <person name="Pitluck S."/>
            <person name="Kyrpides N."/>
            <person name="Mavromatis K."/>
            <person name="Pagani I."/>
            <person name="Ivanova N."/>
            <person name="Mikhailova N."/>
            <person name="Lu M."/>
            <person name="Detter J.C."/>
            <person name="Tapia R."/>
            <person name="Han C."/>
            <person name="Land M."/>
            <person name="Hauser L."/>
            <person name="Markowitz V."/>
            <person name="Cheng J.-F."/>
            <person name="Hugenholtz P."/>
            <person name="Woyke T."/>
            <person name="Wu D."/>
            <person name="Spring S."/>
            <person name="Brambilla E."/>
            <person name="Klenk H.-P."/>
            <person name="Eisen J.A."/>
        </authorList>
    </citation>
    <scope>NUCLEOTIDE SEQUENCE [LARGE SCALE GENOMIC DNA]</scope>
    <source>
        <strain>SNP6</strain>
    </source>
</reference>
<dbReference type="STRING" id="693661.Arcve_0521"/>
<dbReference type="HOGENOM" id="CLU_179744_0_0_2"/>
<dbReference type="Pfam" id="PF00420">
    <property type="entry name" value="Oxidored_q2"/>
    <property type="match status" value="1"/>
</dbReference>
<evidence type="ECO:0000313" key="6">
    <source>
        <dbReference type="EMBL" id="AEA46548.1"/>
    </source>
</evidence>
<evidence type="ECO:0000256" key="2">
    <source>
        <dbReference type="ARBA" id="ARBA00022692"/>
    </source>
</evidence>
<dbReference type="GO" id="GO:0016020">
    <property type="term" value="C:membrane"/>
    <property type="evidence" value="ECO:0007669"/>
    <property type="project" value="UniProtKB-SubCell"/>
</dbReference>
<feature type="transmembrane region" description="Helical" evidence="5">
    <location>
        <begin position="56"/>
        <end position="82"/>
    </location>
</feature>
<dbReference type="RefSeq" id="WP_013683222.1">
    <property type="nucleotide sequence ID" value="NC_015320.1"/>
</dbReference>
<accession>F2KQB5</accession>
<evidence type="ECO:0000256" key="3">
    <source>
        <dbReference type="ARBA" id="ARBA00022989"/>
    </source>
</evidence>
<proteinExistence type="predicted"/>
<gene>
    <name evidence="6" type="ordered locus">Arcve_0521</name>
</gene>
<keyword evidence="2 5" id="KW-0812">Transmembrane</keyword>
<evidence type="ECO:0000256" key="5">
    <source>
        <dbReference type="SAM" id="Phobius"/>
    </source>
</evidence>
<keyword evidence="7" id="KW-1185">Reference proteome</keyword>
<organism evidence="6 7">
    <name type="scientific">Archaeoglobus veneficus (strain DSM 11195 / SNP6)</name>
    <dbReference type="NCBI Taxonomy" id="693661"/>
    <lineage>
        <taxon>Archaea</taxon>
        <taxon>Methanobacteriati</taxon>
        <taxon>Methanobacteriota</taxon>
        <taxon>Archaeoglobi</taxon>
        <taxon>Archaeoglobales</taxon>
        <taxon>Archaeoglobaceae</taxon>
        <taxon>Archaeoglobus</taxon>
    </lineage>
</organism>
<name>F2KQB5_ARCVS</name>
<feature type="transmembrane region" description="Helical" evidence="5">
    <location>
        <begin position="29"/>
        <end position="50"/>
    </location>
</feature>
<dbReference type="EMBL" id="CP002588">
    <property type="protein sequence ID" value="AEA46548.1"/>
    <property type="molecule type" value="Genomic_DNA"/>
</dbReference>
<sequence>MIAIVLIASAAILLIGYLMAMSSRDLVRLLISLELMFGAVFLALFPLFSIPELSTIAFGIAVLTIFTSGGELMILIASMIVFDRQLRSISTDEVTAGGDRI</sequence>
<dbReference type="AlphaFoldDB" id="F2KQB5"/>
<evidence type="ECO:0000256" key="4">
    <source>
        <dbReference type="ARBA" id="ARBA00023136"/>
    </source>
</evidence>
<keyword evidence="4 5" id="KW-0472">Membrane</keyword>
<dbReference type="GeneID" id="10393617"/>
<dbReference type="InterPro" id="IPR039428">
    <property type="entry name" value="NUOK/Mnh_C1-like"/>
</dbReference>
<dbReference type="Proteomes" id="UP000008136">
    <property type="component" value="Chromosome"/>
</dbReference>
<dbReference type="eggNOG" id="arCOG03073">
    <property type="taxonomic scope" value="Archaea"/>
</dbReference>
<comment type="subcellular location">
    <subcellularLocation>
        <location evidence="1">Membrane</location>
        <topology evidence="1">Multi-pass membrane protein</topology>
    </subcellularLocation>
</comment>
<dbReference type="OrthoDB" id="381274at2157"/>
<evidence type="ECO:0000256" key="1">
    <source>
        <dbReference type="ARBA" id="ARBA00004141"/>
    </source>
</evidence>
<dbReference type="KEGG" id="ave:Arcve_0521"/>
<feature type="transmembrane region" description="Helical" evidence="5">
    <location>
        <begin position="6"/>
        <end position="22"/>
    </location>
</feature>
<keyword evidence="3 5" id="KW-1133">Transmembrane helix</keyword>
<protein>
    <submittedName>
        <fullName evidence="6">F420H2:quinone oxidoreductase, 11.2 kDa subunit, putative</fullName>
    </submittedName>
</protein>
<dbReference type="Gene3D" id="1.10.287.3510">
    <property type="match status" value="1"/>
</dbReference>